<dbReference type="AlphaFoldDB" id="A0A917JZK0"/>
<evidence type="ECO:0000313" key="4">
    <source>
        <dbReference type="Proteomes" id="UP000597989"/>
    </source>
</evidence>
<feature type="region of interest" description="Disordered" evidence="1">
    <location>
        <begin position="83"/>
        <end position="114"/>
    </location>
</feature>
<feature type="compositionally biased region" description="Basic and acidic residues" evidence="1">
    <location>
        <begin position="104"/>
        <end position="114"/>
    </location>
</feature>
<gene>
    <name evidence="2" type="ORF">GCM10009545_33550</name>
    <name evidence="3" type="ORF">GCM10011581_31390</name>
</gene>
<dbReference type="EMBL" id="BAAAHC010000013">
    <property type="protein sequence ID" value="GAA0528487.1"/>
    <property type="molecule type" value="Genomic_DNA"/>
</dbReference>
<organism evidence="3 4">
    <name type="scientific">Saccharopolyspora thermophila</name>
    <dbReference type="NCBI Taxonomy" id="89367"/>
    <lineage>
        <taxon>Bacteria</taxon>
        <taxon>Bacillati</taxon>
        <taxon>Actinomycetota</taxon>
        <taxon>Actinomycetes</taxon>
        <taxon>Pseudonocardiales</taxon>
        <taxon>Pseudonocardiaceae</taxon>
        <taxon>Saccharopolyspora</taxon>
    </lineage>
</organism>
<reference evidence="2 5" key="2">
    <citation type="journal article" date="2019" name="Int. J. Syst. Evol. Microbiol.">
        <title>The Global Catalogue of Microorganisms (GCM) 10K type strain sequencing project: providing services to taxonomists for standard genome sequencing and annotation.</title>
        <authorList>
            <consortium name="The Broad Institute Genomics Platform"/>
            <consortium name="The Broad Institute Genome Sequencing Center for Infectious Disease"/>
            <person name="Wu L."/>
            <person name="Ma J."/>
        </authorList>
    </citation>
    <scope>NUCLEOTIDE SEQUENCE [LARGE SCALE GENOMIC DNA]</scope>
    <source>
        <strain evidence="2 5">JCM 10664</strain>
    </source>
</reference>
<evidence type="ECO:0000256" key="1">
    <source>
        <dbReference type="SAM" id="MobiDB-lite"/>
    </source>
</evidence>
<proteinExistence type="predicted"/>
<reference evidence="3 4" key="1">
    <citation type="journal article" date="2014" name="Int. J. Syst. Evol. Microbiol.">
        <title>Complete genome sequence of Corynebacterium casei LMG S-19264T (=DSM 44701T), isolated from a smear-ripened cheese.</title>
        <authorList>
            <consortium name="US DOE Joint Genome Institute (JGI-PGF)"/>
            <person name="Walter F."/>
            <person name="Albersmeier A."/>
            <person name="Kalinowski J."/>
            <person name="Ruckert C."/>
        </authorList>
    </citation>
    <scope>NUCLEOTIDE SEQUENCE [LARGE SCALE GENOMIC DNA]</scope>
    <source>
        <strain evidence="3 4">CGMCC 4.7206</strain>
    </source>
</reference>
<dbReference type="Proteomes" id="UP000597989">
    <property type="component" value="Unassembled WGS sequence"/>
</dbReference>
<evidence type="ECO:0000313" key="5">
    <source>
        <dbReference type="Proteomes" id="UP001500220"/>
    </source>
</evidence>
<reference evidence="3" key="3">
    <citation type="submission" date="2020-09" db="EMBL/GenBank/DDBJ databases">
        <authorList>
            <person name="Sun Q."/>
            <person name="Zhou Y."/>
        </authorList>
    </citation>
    <scope>NUCLEOTIDE SEQUENCE</scope>
    <source>
        <strain evidence="3">CGMCC 4.7206</strain>
    </source>
</reference>
<protein>
    <submittedName>
        <fullName evidence="3">Uncharacterized protein</fullName>
    </submittedName>
</protein>
<keyword evidence="5" id="KW-1185">Reference proteome</keyword>
<evidence type="ECO:0000313" key="3">
    <source>
        <dbReference type="EMBL" id="GGI91983.1"/>
    </source>
</evidence>
<evidence type="ECO:0000313" key="2">
    <source>
        <dbReference type="EMBL" id="GAA0528487.1"/>
    </source>
</evidence>
<accession>A0A917JZK0</accession>
<sequence length="114" mass="12776">MSQTGLMFQRLTMRLRMFIAILHLDYGGAAVDLIARANAGIFEAIRNGDGDDAARRWRVKVERSVRYMAARLPDDHFDPDLWGTIAGRAAPEPGDPRMNCAAEQHGDDRPRNIP</sequence>
<name>A0A917JZK0_9PSEU</name>
<dbReference type="EMBL" id="BMMT01000010">
    <property type="protein sequence ID" value="GGI91983.1"/>
    <property type="molecule type" value="Genomic_DNA"/>
</dbReference>
<reference evidence="2" key="4">
    <citation type="submission" date="2023-12" db="EMBL/GenBank/DDBJ databases">
        <authorList>
            <person name="Sun Q."/>
            <person name="Inoue M."/>
        </authorList>
    </citation>
    <scope>NUCLEOTIDE SEQUENCE</scope>
    <source>
        <strain evidence="2">JCM 10664</strain>
    </source>
</reference>
<dbReference type="Proteomes" id="UP001500220">
    <property type="component" value="Unassembled WGS sequence"/>
</dbReference>
<comment type="caution">
    <text evidence="3">The sequence shown here is derived from an EMBL/GenBank/DDBJ whole genome shotgun (WGS) entry which is preliminary data.</text>
</comment>